<dbReference type="AlphaFoldDB" id="A0A2J6QSB9"/>
<protein>
    <submittedName>
        <fullName evidence="1">Uncharacterized protein</fullName>
    </submittedName>
</protein>
<gene>
    <name evidence="1" type="ORF">L207DRAFT_593747</name>
</gene>
<proteinExistence type="predicted"/>
<sequence length="333" mass="38388">MHKFKSGSVHLEDLKPLPRIQTVKKVVLVNPADEGFPEEYRVVKDGLKLTAHIQDLEAHLANNVDLATLVARRQEAVRRLLSPLMFSKRLSHCLDFQSATGKLAQSFTEHSTIIARVLDKWGAAYEKTWFKSTRTALEREERFRNILLQILVLDTMEMLYEASLHANKTTAYFGDLKGVLNEVAHLNQSPLSSEDLGKLNEKKYWKKKLLPFKYESSMNGFNDIIEDLSSLDSDIQLSIGFISDVQDILHNLRLELPKFYHKLKDARVFTTEKGDPVSSMRFYRELFADVAHELQQNAENMSQVARERELAVQSVFVEIPFEPLRPRPIHKRK</sequence>
<evidence type="ECO:0000313" key="2">
    <source>
        <dbReference type="Proteomes" id="UP000235786"/>
    </source>
</evidence>
<dbReference type="Proteomes" id="UP000235786">
    <property type="component" value="Unassembled WGS sequence"/>
</dbReference>
<dbReference type="EMBL" id="KZ613977">
    <property type="protein sequence ID" value="PMD29156.1"/>
    <property type="molecule type" value="Genomic_DNA"/>
</dbReference>
<reference evidence="1 2" key="1">
    <citation type="submission" date="2016-04" db="EMBL/GenBank/DDBJ databases">
        <title>A degradative enzymes factory behind the ericoid mycorrhizal symbiosis.</title>
        <authorList>
            <consortium name="DOE Joint Genome Institute"/>
            <person name="Martino E."/>
            <person name="Morin E."/>
            <person name="Grelet G."/>
            <person name="Kuo A."/>
            <person name="Kohler A."/>
            <person name="Daghino S."/>
            <person name="Barry K."/>
            <person name="Choi C."/>
            <person name="Cichocki N."/>
            <person name="Clum A."/>
            <person name="Copeland A."/>
            <person name="Hainaut M."/>
            <person name="Haridas S."/>
            <person name="Labutti K."/>
            <person name="Lindquist E."/>
            <person name="Lipzen A."/>
            <person name="Khouja H.-R."/>
            <person name="Murat C."/>
            <person name="Ohm R."/>
            <person name="Olson A."/>
            <person name="Spatafora J."/>
            <person name="Veneault-Fourrey C."/>
            <person name="Henrissat B."/>
            <person name="Grigoriev I."/>
            <person name="Martin F."/>
            <person name="Perotto S."/>
        </authorList>
    </citation>
    <scope>NUCLEOTIDE SEQUENCE [LARGE SCALE GENOMIC DNA]</scope>
    <source>
        <strain evidence="1 2">F</strain>
    </source>
</reference>
<evidence type="ECO:0000313" key="1">
    <source>
        <dbReference type="EMBL" id="PMD29156.1"/>
    </source>
</evidence>
<keyword evidence="2" id="KW-1185">Reference proteome</keyword>
<name>A0A2J6QSB9_HYAVF</name>
<organism evidence="1 2">
    <name type="scientific">Hyaloscypha variabilis (strain UAMH 11265 / GT02V1 / F)</name>
    <name type="common">Meliniomyces variabilis</name>
    <dbReference type="NCBI Taxonomy" id="1149755"/>
    <lineage>
        <taxon>Eukaryota</taxon>
        <taxon>Fungi</taxon>
        <taxon>Dikarya</taxon>
        <taxon>Ascomycota</taxon>
        <taxon>Pezizomycotina</taxon>
        <taxon>Leotiomycetes</taxon>
        <taxon>Helotiales</taxon>
        <taxon>Hyaloscyphaceae</taxon>
        <taxon>Hyaloscypha</taxon>
        <taxon>Hyaloscypha variabilis</taxon>
    </lineage>
</organism>
<accession>A0A2J6QSB9</accession>